<dbReference type="SUPFAM" id="SSF63817">
    <property type="entry name" value="Sortase"/>
    <property type="match status" value="1"/>
</dbReference>
<protein>
    <submittedName>
        <fullName evidence="3">Class D sortase</fullName>
    </submittedName>
</protein>
<evidence type="ECO:0000313" key="4">
    <source>
        <dbReference type="Proteomes" id="UP000553059"/>
    </source>
</evidence>
<dbReference type="InterPro" id="IPR005754">
    <property type="entry name" value="Sortase"/>
</dbReference>
<accession>A0A7C6Z4E5</accession>
<feature type="active site" description="Proton donor/acceptor" evidence="2">
    <location>
        <position position="140"/>
    </location>
</feature>
<gene>
    <name evidence="3" type="ORF">GX523_09115</name>
</gene>
<name>A0A7C6Z4E5_9FIRM</name>
<comment type="caution">
    <text evidence="3">The sequence shown here is derived from an EMBL/GenBank/DDBJ whole genome shotgun (WGS) entry which is preliminary data.</text>
</comment>
<dbReference type="Gene3D" id="2.40.260.10">
    <property type="entry name" value="Sortase"/>
    <property type="match status" value="1"/>
</dbReference>
<dbReference type="CDD" id="cd06166">
    <property type="entry name" value="Sortase_D_2"/>
    <property type="match status" value="1"/>
</dbReference>
<feature type="active site" description="Acyl-thioester intermediate" evidence="2">
    <location>
        <position position="202"/>
    </location>
</feature>
<dbReference type="GO" id="GO:0016787">
    <property type="term" value="F:hydrolase activity"/>
    <property type="evidence" value="ECO:0007669"/>
    <property type="project" value="UniProtKB-KW"/>
</dbReference>
<sequence>MKRSLVSTVLIIIGLALAAYPKGGELYTAYQQQKLLSQWQQSLAVIDRGDPDTAVGDILIGADSGAEAAEPAAEQERREQEQKLRDSLQKHLEGILTIEKIGLSLPILKGATAENLNTSVASLENSGRPGTVGNYALAAHRSHTYGQLFNRLDELEAGDRIEVDTGKDIYRYTVITKLYVKPEETWVLDSREEGGEITLITCHPMLNPTQRLIVKGKLIEPVKRDSSDSNNS</sequence>
<keyword evidence="1" id="KW-0378">Hydrolase</keyword>
<dbReference type="InterPro" id="IPR042000">
    <property type="entry name" value="Sortase_D_2"/>
</dbReference>
<evidence type="ECO:0000313" key="3">
    <source>
        <dbReference type="EMBL" id="HHY26884.1"/>
    </source>
</evidence>
<proteinExistence type="predicted"/>
<dbReference type="Pfam" id="PF04203">
    <property type="entry name" value="Sortase"/>
    <property type="match status" value="1"/>
</dbReference>
<dbReference type="NCBIfam" id="TIGR01076">
    <property type="entry name" value="sortase_fam"/>
    <property type="match status" value="1"/>
</dbReference>
<dbReference type="Proteomes" id="UP000553059">
    <property type="component" value="Unassembled WGS sequence"/>
</dbReference>
<organism evidence="3 4">
    <name type="scientific">Desulfitobacterium dehalogenans</name>
    <dbReference type="NCBI Taxonomy" id="36854"/>
    <lineage>
        <taxon>Bacteria</taxon>
        <taxon>Bacillati</taxon>
        <taxon>Bacillota</taxon>
        <taxon>Clostridia</taxon>
        <taxon>Eubacteriales</taxon>
        <taxon>Desulfitobacteriaceae</taxon>
        <taxon>Desulfitobacterium</taxon>
    </lineage>
</organism>
<dbReference type="AlphaFoldDB" id="A0A7C6Z4E5"/>
<reference evidence="3 4" key="1">
    <citation type="journal article" date="2020" name="Biotechnol. Biofuels">
        <title>New insights from the biogas microbiome by comprehensive genome-resolved metagenomics of nearly 1600 species originating from multiple anaerobic digesters.</title>
        <authorList>
            <person name="Campanaro S."/>
            <person name="Treu L."/>
            <person name="Rodriguez-R L.M."/>
            <person name="Kovalovszki A."/>
            <person name="Ziels R.M."/>
            <person name="Maus I."/>
            <person name="Zhu X."/>
            <person name="Kougias P.G."/>
            <person name="Basile A."/>
            <person name="Luo G."/>
            <person name="Schluter A."/>
            <person name="Konstantinidis K.T."/>
            <person name="Angelidaki I."/>
        </authorList>
    </citation>
    <scope>NUCLEOTIDE SEQUENCE [LARGE SCALE GENOMIC DNA]</scope>
    <source>
        <strain evidence="3">AS05jafATM_4</strain>
    </source>
</reference>
<dbReference type="EMBL" id="DUTF01000209">
    <property type="protein sequence ID" value="HHY26884.1"/>
    <property type="molecule type" value="Genomic_DNA"/>
</dbReference>
<dbReference type="InterPro" id="IPR023365">
    <property type="entry name" value="Sortase_dom-sf"/>
</dbReference>
<evidence type="ECO:0000256" key="2">
    <source>
        <dbReference type="PIRSR" id="PIRSR605754-1"/>
    </source>
</evidence>
<evidence type="ECO:0000256" key="1">
    <source>
        <dbReference type="ARBA" id="ARBA00022801"/>
    </source>
</evidence>